<gene>
    <name evidence="1" type="ORF">GCM10010246_37260</name>
</gene>
<accession>A0ABP5T8A6</accession>
<proteinExistence type="predicted"/>
<dbReference type="EMBL" id="BAAASD010000014">
    <property type="protein sequence ID" value="GAA2347203.1"/>
    <property type="molecule type" value="Genomic_DNA"/>
</dbReference>
<name>A0ABP5T8A6_9ACTN</name>
<dbReference type="Proteomes" id="UP001500253">
    <property type="component" value="Unassembled WGS sequence"/>
</dbReference>
<evidence type="ECO:0000313" key="1">
    <source>
        <dbReference type="EMBL" id="GAA2347203.1"/>
    </source>
</evidence>
<organism evidence="1 2">
    <name type="scientific">Streptomyces cuspidosporus</name>
    <dbReference type="NCBI Taxonomy" id="66882"/>
    <lineage>
        <taxon>Bacteria</taxon>
        <taxon>Bacillati</taxon>
        <taxon>Actinomycetota</taxon>
        <taxon>Actinomycetes</taxon>
        <taxon>Kitasatosporales</taxon>
        <taxon>Streptomycetaceae</taxon>
        <taxon>Streptomyces</taxon>
    </lineage>
</organism>
<protein>
    <submittedName>
        <fullName evidence="1">Uncharacterized protein</fullName>
    </submittedName>
</protein>
<evidence type="ECO:0000313" key="2">
    <source>
        <dbReference type="Proteomes" id="UP001500253"/>
    </source>
</evidence>
<comment type="caution">
    <text evidence="1">The sequence shown here is derived from an EMBL/GenBank/DDBJ whole genome shotgun (WGS) entry which is preliminary data.</text>
</comment>
<sequence>MNGVLALQALEPADTEVADALPTTMTITTGNSHLSVFMDCTTTVTRAMPQG</sequence>
<dbReference type="RefSeq" id="WP_346175554.1">
    <property type="nucleotide sequence ID" value="NZ_BAAASD010000014.1"/>
</dbReference>
<keyword evidence="2" id="KW-1185">Reference proteome</keyword>
<reference evidence="2" key="1">
    <citation type="journal article" date="2019" name="Int. J. Syst. Evol. Microbiol.">
        <title>The Global Catalogue of Microorganisms (GCM) 10K type strain sequencing project: providing services to taxonomists for standard genome sequencing and annotation.</title>
        <authorList>
            <consortium name="The Broad Institute Genomics Platform"/>
            <consortium name="The Broad Institute Genome Sequencing Center for Infectious Disease"/>
            <person name="Wu L."/>
            <person name="Ma J."/>
        </authorList>
    </citation>
    <scope>NUCLEOTIDE SEQUENCE [LARGE SCALE GENOMIC DNA]</scope>
    <source>
        <strain evidence="2">JCM 4316</strain>
    </source>
</reference>